<organism evidence="2 3">
    <name type="scientific">Nocardiopsis mwathae</name>
    <dbReference type="NCBI Taxonomy" id="1472723"/>
    <lineage>
        <taxon>Bacteria</taxon>
        <taxon>Bacillati</taxon>
        <taxon>Actinomycetota</taxon>
        <taxon>Actinomycetes</taxon>
        <taxon>Streptosporangiales</taxon>
        <taxon>Nocardiopsidaceae</taxon>
        <taxon>Nocardiopsis</taxon>
    </lineage>
</organism>
<name>A0A7W9YE88_9ACTN</name>
<reference evidence="2 3" key="1">
    <citation type="submission" date="2020-08" db="EMBL/GenBank/DDBJ databases">
        <title>Sequencing the genomes of 1000 actinobacteria strains.</title>
        <authorList>
            <person name="Klenk H.-P."/>
        </authorList>
    </citation>
    <scope>NUCLEOTIDE SEQUENCE [LARGE SCALE GENOMIC DNA]</scope>
    <source>
        <strain evidence="2 3">DSM 46659</strain>
    </source>
</reference>
<evidence type="ECO:0000313" key="2">
    <source>
        <dbReference type="EMBL" id="MBB6170457.1"/>
    </source>
</evidence>
<accession>A0A7W9YE88</accession>
<keyword evidence="3" id="KW-1185">Reference proteome</keyword>
<feature type="region of interest" description="Disordered" evidence="1">
    <location>
        <begin position="1"/>
        <end position="23"/>
    </location>
</feature>
<dbReference type="AlphaFoldDB" id="A0A7W9YE88"/>
<comment type="caution">
    <text evidence="2">The sequence shown here is derived from an EMBL/GenBank/DDBJ whole genome shotgun (WGS) entry which is preliminary data.</text>
</comment>
<dbReference type="EMBL" id="JACHDS010000001">
    <property type="protein sequence ID" value="MBB6170457.1"/>
    <property type="molecule type" value="Genomic_DNA"/>
</dbReference>
<protein>
    <submittedName>
        <fullName evidence="2">Uncharacterized protein</fullName>
    </submittedName>
</protein>
<sequence length="93" mass="10143">MAAGDGLGPASPGGEAGSDADPALSPEFYLDLAERLREAHRRAHALPDGVRIPVIRRLLTVTEAVKRDPLRASRRLDRMLQELPPQVDDPPTR</sequence>
<gene>
    <name evidence="2" type="ORF">HNR23_000517</name>
</gene>
<evidence type="ECO:0000313" key="3">
    <source>
        <dbReference type="Proteomes" id="UP000546642"/>
    </source>
</evidence>
<evidence type="ECO:0000256" key="1">
    <source>
        <dbReference type="SAM" id="MobiDB-lite"/>
    </source>
</evidence>
<dbReference type="Proteomes" id="UP000546642">
    <property type="component" value="Unassembled WGS sequence"/>
</dbReference>
<proteinExistence type="predicted"/>